<dbReference type="PANTHER" id="PTHR47331">
    <property type="entry name" value="PHD-TYPE DOMAIN-CONTAINING PROTEIN"/>
    <property type="match status" value="1"/>
</dbReference>
<dbReference type="EMBL" id="BGZK01000017">
    <property type="protein sequence ID" value="GBP05352.1"/>
    <property type="molecule type" value="Genomic_DNA"/>
</dbReference>
<evidence type="ECO:0000313" key="2">
    <source>
        <dbReference type="Proteomes" id="UP000299102"/>
    </source>
</evidence>
<dbReference type="InterPro" id="IPR008042">
    <property type="entry name" value="Retrotrans_Pao"/>
</dbReference>
<dbReference type="OrthoDB" id="5983986at2759"/>
<dbReference type="Pfam" id="PF05380">
    <property type="entry name" value="Peptidase_A17"/>
    <property type="match status" value="1"/>
</dbReference>
<reference evidence="1 2" key="1">
    <citation type="journal article" date="2019" name="Commun. Biol.">
        <title>The bagworm genome reveals a unique fibroin gene that provides high tensile strength.</title>
        <authorList>
            <person name="Kono N."/>
            <person name="Nakamura H."/>
            <person name="Ohtoshi R."/>
            <person name="Tomita M."/>
            <person name="Numata K."/>
            <person name="Arakawa K."/>
        </authorList>
    </citation>
    <scope>NUCLEOTIDE SEQUENCE [LARGE SCALE GENOMIC DNA]</scope>
</reference>
<evidence type="ECO:0000313" key="1">
    <source>
        <dbReference type="EMBL" id="GBP05352.1"/>
    </source>
</evidence>
<proteinExistence type="predicted"/>
<dbReference type="PANTHER" id="PTHR47331:SF1">
    <property type="entry name" value="GAG-LIKE PROTEIN"/>
    <property type="match status" value="1"/>
</dbReference>
<dbReference type="AlphaFoldDB" id="A0A4C1ST92"/>
<protein>
    <submittedName>
        <fullName evidence="1">Uncharacterized protein</fullName>
    </submittedName>
</protein>
<sequence length="140" mass="16006">MCNSGAIRILKKKTFGLQWDIKNVTLGFNLELRNTPTEILKTSLPPTKRQATMGVDWDEQVKVDEHRKWLKWVNGIMKLSSIKIPRCISPGHTEEEIHVFVYASERSYVAGVYWLVKLSKDKTTFSLIIGKACVAPFKIV</sequence>
<comment type="caution">
    <text evidence="1">The sequence shown here is derived from an EMBL/GenBank/DDBJ whole genome shotgun (WGS) entry which is preliminary data.</text>
</comment>
<gene>
    <name evidence="1" type="ORF">EVAR_76778_1</name>
</gene>
<name>A0A4C1ST92_EUMVA</name>
<organism evidence="1 2">
    <name type="scientific">Eumeta variegata</name>
    <name type="common">Bagworm moth</name>
    <name type="synonym">Eumeta japonica</name>
    <dbReference type="NCBI Taxonomy" id="151549"/>
    <lineage>
        <taxon>Eukaryota</taxon>
        <taxon>Metazoa</taxon>
        <taxon>Ecdysozoa</taxon>
        <taxon>Arthropoda</taxon>
        <taxon>Hexapoda</taxon>
        <taxon>Insecta</taxon>
        <taxon>Pterygota</taxon>
        <taxon>Neoptera</taxon>
        <taxon>Endopterygota</taxon>
        <taxon>Lepidoptera</taxon>
        <taxon>Glossata</taxon>
        <taxon>Ditrysia</taxon>
        <taxon>Tineoidea</taxon>
        <taxon>Psychidae</taxon>
        <taxon>Oiketicinae</taxon>
        <taxon>Eumeta</taxon>
    </lineage>
</organism>
<dbReference type="Proteomes" id="UP000299102">
    <property type="component" value="Unassembled WGS sequence"/>
</dbReference>
<keyword evidence="2" id="KW-1185">Reference proteome</keyword>
<accession>A0A4C1ST92</accession>